<dbReference type="NCBIfam" id="TIGR02032">
    <property type="entry name" value="GG-red-SF"/>
    <property type="match status" value="1"/>
</dbReference>
<dbReference type="EMBL" id="FMCU01000005">
    <property type="protein sequence ID" value="SCF11474.1"/>
    <property type="molecule type" value="Genomic_DNA"/>
</dbReference>
<evidence type="ECO:0000259" key="1">
    <source>
        <dbReference type="Pfam" id="PF01494"/>
    </source>
</evidence>
<feature type="domain" description="FAD-binding" evidence="1">
    <location>
        <begin position="7"/>
        <end position="181"/>
    </location>
</feature>
<evidence type="ECO:0000313" key="3">
    <source>
        <dbReference type="Proteomes" id="UP000198797"/>
    </source>
</evidence>
<keyword evidence="3" id="KW-1185">Reference proteome</keyword>
<dbReference type="OrthoDB" id="9795712at2"/>
<dbReference type="GO" id="GO:0071949">
    <property type="term" value="F:FAD binding"/>
    <property type="evidence" value="ECO:0007669"/>
    <property type="project" value="InterPro"/>
</dbReference>
<dbReference type="InterPro" id="IPR011777">
    <property type="entry name" value="Geranylgeranyl_Rdtase_fam"/>
</dbReference>
<dbReference type="RefSeq" id="WP_091244386.1">
    <property type="nucleotide sequence ID" value="NZ_CP192025.1"/>
</dbReference>
<dbReference type="InterPro" id="IPR050407">
    <property type="entry name" value="Geranylgeranyl_reductase"/>
</dbReference>
<dbReference type="InterPro" id="IPR036188">
    <property type="entry name" value="FAD/NAD-bd_sf"/>
</dbReference>
<dbReference type="PRINTS" id="PR00420">
    <property type="entry name" value="RNGMNOXGNASE"/>
</dbReference>
<dbReference type="InterPro" id="IPR002938">
    <property type="entry name" value="FAD-bd"/>
</dbReference>
<dbReference type="SUPFAM" id="SSF51905">
    <property type="entry name" value="FAD/NAD(P)-binding domain"/>
    <property type="match status" value="1"/>
</dbReference>
<name>A0A1C4XSQ4_9ACTN</name>
<reference evidence="3" key="1">
    <citation type="submission" date="2016-06" db="EMBL/GenBank/DDBJ databases">
        <authorList>
            <person name="Varghese N."/>
            <person name="Submissions Spin"/>
        </authorList>
    </citation>
    <scope>NUCLEOTIDE SEQUENCE [LARGE SCALE GENOMIC DNA]</scope>
    <source>
        <strain evidence="3">DSM 44100</strain>
    </source>
</reference>
<dbReference type="AlphaFoldDB" id="A0A1C4XSQ4"/>
<protein>
    <submittedName>
        <fullName evidence="2">Geranylgeranyl reductase family</fullName>
    </submittedName>
</protein>
<accession>A0A1C4XSQ4</accession>
<sequence length="424" mass="45560">MTSVENDADVIVVGAGPGGSATAYHLARHGVRVLLLEKTEFPREKVCGDGLTPRATRQLIRMGVDTSPEAGWLHNKGLRVIGGGVRLELDWPDLASFPNYGLVRTRLDFDDLLAQRAVAAGAELRTNVNVIGPVLDGDDRVVGVTAEVGPDRAPATFHAPLVVAADGVSGRFPLALGLAKREDRPIGVAVRRYYHSPAKHDDDYLESWLELRSKDSDALLPGYGWIFGLGDGRVNVGLGVLNSSSAFGKTNYRRLLTDWLANTPADWGMTDEANADGPILGAALPMGFNRVPHYTRGVLLVGDSGGMVNPFNGEGIAYAMESGELAAEVIVQALARPAGPERERALTAYPQELKARFGGYYRLGGIFVKLIGRPEVMRMATKHGMPHPLLMRFVLKLLANLTDPRGGDAMDRVINAMTKAAPAV</sequence>
<gene>
    <name evidence="2" type="ORF">GA0070216_105139</name>
</gene>
<dbReference type="Pfam" id="PF01494">
    <property type="entry name" value="FAD_binding_3"/>
    <property type="match status" value="1"/>
</dbReference>
<dbReference type="PANTHER" id="PTHR42685:SF22">
    <property type="entry name" value="CONDITIONED MEDIUM FACTOR RECEPTOR 1"/>
    <property type="match status" value="1"/>
</dbReference>
<dbReference type="GO" id="GO:0016628">
    <property type="term" value="F:oxidoreductase activity, acting on the CH-CH group of donors, NAD or NADP as acceptor"/>
    <property type="evidence" value="ECO:0007669"/>
    <property type="project" value="InterPro"/>
</dbReference>
<proteinExistence type="predicted"/>
<dbReference type="STRING" id="121616.GA0070216_105139"/>
<dbReference type="Proteomes" id="UP000198797">
    <property type="component" value="Unassembled WGS sequence"/>
</dbReference>
<dbReference type="PANTHER" id="PTHR42685">
    <property type="entry name" value="GERANYLGERANYL DIPHOSPHATE REDUCTASE"/>
    <property type="match status" value="1"/>
</dbReference>
<organism evidence="2 3">
    <name type="scientific">Micromonospora matsumotoense</name>
    <dbReference type="NCBI Taxonomy" id="121616"/>
    <lineage>
        <taxon>Bacteria</taxon>
        <taxon>Bacillati</taxon>
        <taxon>Actinomycetota</taxon>
        <taxon>Actinomycetes</taxon>
        <taxon>Micromonosporales</taxon>
        <taxon>Micromonosporaceae</taxon>
        <taxon>Micromonospora</taxon>
    </lineage>
</organism>
<dbReference type="Gene3D" id="3.50.50.60">
    <property type="entry name" value="FAD/NAD(P)-binding domain"/>
    <property type="match status" value="1"/>
</dbReference>
<evidence type="ECO:0000313" key="2">
    <source>
        <dbReference type="EMBL" id="SCF11474.1"/>
    </source>
</evidence>